<evidence type="ECO:0000256" key="1">
    <source>
        <dbReference type="SAM" id="MobiDB-lite"/>
    </source>
</evidence>
<sequence length="221" mass="24898">MLQRSVARAATRRAASLAPSKSLLQPRIQIRHQSTAPATIIDRGFWRSLIPKPLRKENRQHLKAKSKEWNPATFFIVIFLLIGSMSIQMIALRNSFNRYMRQSDVKIGQLREVVERIKNGEKVDVEQALGTGNPEKEEDWEEGELTPTFARSFGEGLTWKPVLRSIERADGVPKAPKKKAKQPKSEPETTKVEKATEDEQKPASVTAQATAKPSSSFGNFF</sequence>
<evidence type="ECO:0000313" key="4">
    <source>
        <dbReference type="Proteomes" id="UP000029964"/>
    </source>
</evidence>
<gene>
    <name evidence="3" type="ORF">ACRE_060240</name>
</gene>
<accession>A0A086T1I7</accession>
<dbReference type="InterPro" id="IPR035213">
    <property type="entry name" value="DUF5321"/>
</dbReference>
<keyword evidence="2" id="KW-0812">Transmembrane</keyword>
<evidence type="ECO:0000313" key="3">
    <source>
        <dbReference type="EMBL" id="KFH43219.1"/>
    </source>
</evidence>
<evidence type="ECO:0000256" key="2">
    <source>
        <dbReference type="SAM" id="Phobius"/>
    </source>
</evidence>
<keyword evidence="2" id="KW-0472">Membrane</keyword>
<proteinExistence type="predicted"/>
<dbReference type="Pfam" id="PF17254">
    <property type="entry name" value="DUF5321"/>
    <property type="match status" value="1"/>
</dbReference>
<feature type="region of interest" description="Disordered" evidence="1">
    <location>
        <begin position="168"/>
        <end position="221"/>
    </location>
</feature>
<name>A0A086T1I7_HAPC1</name>
<reference evidence="4" key="1">
    <citation type="journal article" date="2014" name="Genome Announc.">
        <title>Genome sequence and annotation of Acremonium chrysogenum, producer of the beta-lactam antibiotic cephalosporin C.</title>
        <authorList>
            <person name="Terfehr D."/>
            <person name="Dahlmann T.A."/>
            <person name="Specht T."/>
            <person name="Zadra I."/>
            <person name="Kuernsteiner H."/>
            <person name="Kueck U."/>
        </authorList>
    </citation>
    <scope>NUCLEOTIDE SEQUENCE [LARGE SCALE GENOMIC DNA]</scope>
    <source>
        <strain evidence="4">ATCC 11550 / CBS 779.69 / DSM 880 / IAM 14645 / JCM 23072 / IMI 49137</strain>
    </source>
</reference>
<dbReference type="EMBL" id="JPKY01000074">
    <property type="protein sequence ID" value="KFH43219.1"/>
    <property type="molecule type" value="Genomic_DNA"/>
</dbReference>
<feature type="compositionally biased region" description="Polar residues" evidence="1">
    <location>
        <begin position="203"/>
        <end position="221"/>
    </location>
</feature>
<organism evidence="3 4">
    <name type="scientific">Hapsidospora chrysogenum (strain ATCC 11550 / CBS 779.69 / DSM 880 / IAM 14645 / JCM 23072 / IMI 49137)</name>
    <name type="common">Acremonium chrysogenum</name>
    <dbReference type="NCBI Taxonomy" id="857340"/>
    <lineage>
        <taxon>Eukaryota</taxon>
        <taxon>Fungi</taxon>
        <taxon>Dikarya</taxon>
        <taxon>Ascomycota</taxon>
        <taxon>Pezizomycotina</taxon>
        <taxon>Sordariomycetes</taxon>
        <taxon>Hypocreomycetidae</taxon>
        <taxon>Hypocreales</taxon>
        <taxon>Bionectriaceae</taxon>
        <taxon>Hapsidospora</taxon>
    </lineage>
</organism>
<dbReference type="AlphaFoldDB" id="A0A086T1I7"/>
<dbReference type="HOGENOM" id="CLU_084831_3_0_1"/>
<keyword evidence="4" id="KW-1185">Reference proteome</keyword>
<protein>
    <submittedName>
        <fullName evidence="3">Uncharacterized protein</fullName>
    </submittedName>
</protein>
<feature type="compositionally biased region" description="Basic and acidic residues" evidence="1">
    <location>
        <begin position="183"/>
        <end position="201"/>
    </location>
</feature>
<dbReference type="OrthoDB" id="2253354at2759"/>
<comment type="caution">
    <text evidence="3">The sequence shown here is derived from an EMBL/GenBank/DDBJ whole genome shotgun (WGS) entry which is preliminary data.</text>
</comment>
<keyword evidence="2" id="KW-1133">Transmembrane helix</keyword>
<feature type="transmembrane region" description="Helical" evidence="2">
    <location>
        <begin position="72"/>
        <end position="92"/>
    </location>
</feature>
<dbReference type="Proteomes" id="UP000029964">
    <property type="component" value="Unassembled WGS sequence"/>
</dbReference>